<dbReference type="Proteomes" id="UP000324222">
    <property type="component" value="Unassembled WGS sequence"/>
</dbReference>
<dbReference type="AlphaFoldDB" id="A0A5B7ISZ3"/>
<evidence type="ECO:0000313" key="2">
    <source>
        <dbReference type="Proteomes" id="UP000324222"/>
    </source>
</evidence>
<sequence length="79" mass="9236">MDYIPNIFDNHLENSVPEVREIPPPRWCVAYYRNGRRNFIHASRYLAKEIGTIPEGNLKKYCNGVLLRSIDITQARMLS</sequence>
<dbReference type="EMBL" id="VSRR010073258">
    <property type="protein sequence ID" value="MPC87012.1"/>
    <property type="molecule type" value="Genomic_DNA"/>
</dbReference>
<evidence type="ECO:0000313" key="1">
    <source>
        <dbReference type="EMBL" id="MPC87012.1"/>
    </source>
</evidence>
<name>A0A5B7ISZ3_PORTR</name>
<comment type="caution">
    <text evidence="1">The sequence shown here is derived from an EMBL/GenBank/DDBJ whole genome shotgun (WGS) entry which is preliminary data.</text>
</comment>
<gene>
    <name evidence="1" type="ORF">E2C01_081860</name>
</gene>
<keyword evidence="2" id="KW-1185">Reference proteome</keyword>
<organism evidence="1 2">
    <name type="scientific">Portunus trituberculatus</name>
    <name type="common">Swimming crab</name>
    <name type="synonym">Neptunus trituberculatus</name>
    <dbReference type="NCBI Taxonomy" id="210409"/>
    <lineage>
        <taxon>Eukaryota</taxon>
        <taxon>Metazoa</taxon>
        <taxon>Ecdysozoa</taxon>
        <taxon>Arthropoda</taxon>
        <taxon>Crustacea</taxon>
        <taxon>Multicrustacea</taxon>
        <taxon>Malacostraca</taxon>
        <taxon>Eumalacostraca</taxon>
        <taxon>Eucarida</taxon>
        <taxon>Decapoda</taxon>
        <taxon>Pleocyemata</taxon>
        <taxon>Brachyura</taxon>
        <taxon>Eubrachyura</taxon>
        <taxon>Portunoidea</taxon>
        <taxon>Portunidae</taxon>
        <taxon>Portuninae</taxon>
        <taxon>Portunus</taxon>
    </lineage>
</organism>
<accession>A0A5B7ISZ3</accession>
<reference evidence="1 2" key="1">
    <citation type="submission" date="2019-05" db="EMBL/GenBank/DDBJ databases">
        <title>Another draft genome of Portunus trituberculatus and its Hox gene families provides insights of decapod evolution.</title>
        <authorList>
            <person name="Jeong J.-H."/>
            <person name="Song I."/>
            <person name="Kim S."/>
            <person name="Choi T."/>
            <person name="Kim D."/>
            <person name="Ryu S."/>
            <person name="Kim W."/>
        </authorList>
    </citation>
    <scope>NUCLEOTIDE SEQUENCE [LARGE SCALE GENOMIC DNA]</scope>
    <source>
        <tissue evidence="1">Muscle</tissue>
    </source>
</reference>
<protein>
    <submittedName>
        <fullName evidence="1">Uncharacterized protein</fullName>
    </submittedName>
</protein>
<proteinExistence type="predicted"/>